<dbReference type="EMBL" id="FOIJ01000008">
    <property type="protein sequence ID" value="SEU13945.1"/>
    <property type="molecule type" value="Genomic_DNA"/>
</dbReference>
<protein>
    <submittedName>
        <fullName evidence="1">Uncharacterized protein</fullName>
    </submittedName>
</protein>
<keyword evidence="2" id="KW-1185">Reference proteome</keyword>
<dbReference type="RefSeq" id="WP_177233663.1">
    <property type="nucleotide sequence ID" value="NZ_FOIJ01000008.1"/>
</dbReference>
<sequence>MKREDGYVTVSITAETSVSASGEVEFNKAKVGASVEGSVEAGKGMTYEVKMKEADFEKLKRGEIAPPHPLNPETIPDGTSIKMEQSQFTGYGLDVGLSYHAAELGISGDVRQGQGMSIEVSRTGDKLQMTAGPTEFIENNGKVSLGVGPVSVSMGRSDTLKEYKLRTAEFDLSSPAGKEAFESFAKDGRMPEKEGPGVSNTLRFDKINYESTGGKVGLDIGPINLETDGTTNTGEYLITHHPDGTKPVTSDITYGGDHPDITIEQKYDKEGKLIPGSEKFAMKFDTTDGNARELLVYSFTGDEAKAKAARENDEPITLNLTAGDVKELQRRAREQPMSHMGLGGLLSDYDGNPVDPLMAVRNMAISPAYNEFRLAESYFGVFMDGDKQPLPGELKIG</sequence>
<organism evidence="1 2">
    <name type="scientific">Stigmatella erecta</name>
    <dbReference type="NCBI Taxonomy" id="83460"/>
    <lineage>
        <taxon>Bacteria</taxon>
        <taxon>Pseudomonadati</taxon>
        <taxon>Myxococcota</taxon>
        <taxon>Myxococcia</taxon>
        <taxon>Myxococcales</taxon>
        <taxon>Cystobacterineae</taxon>
        <taxon>Archangiaceae</taxon>
        <taxon>Stigmatella</taxon>
    </lineage>
</organism>
<dbReference type="AlphaFoldDB" id="A0A1I0JTD7"/>
<reference evidence="2" key="1">
    <citation type="submission" date="2016-10" db="EMBL/GenBank/DDBJ databases">
        <authorList>
            <person name="Varghese N."/>
            <person name="Submissions S."/>
        </authorList>
    </citation>
    <scope>NUCLEOTIDE SEQUENCE [LARGE SCALE GENOMIC DNA]</scope>
    <source>
        <strain evidence="2">DSM 16858</strain>
    </source>
</reference>
<evidence type="ECO:0000313" key="1">
    <source>
        <dbReference type="EMBL" id="SEU13945.1"/>
    </source>
</evidence>
<evidence type="ECO:0000313" key="2">
    <source>
        <dbReference type="Proteomes" id="UP000199181"/>
    </source>
</evidence>
<name>A0A1I0JTD7_9BACT</name>
<dbReference type="Proteomes" id="UP000199181">
    <property type="component" value="Unassembled WGS sequence"/>
</dbReference>
<proteinExistence type="predicted"/>
<accession>A0A1I0JTD7</accession>
<gene>
    <name evidence="1" type="ORF">SAMN05443639_10885</name>
</gene>